<sequence length="127" mass="13991">MAIMTQSNNWHDPDLNMIRDVVAHTSDGCEGCLALGTRWEHLMLCLTCGYVGCSDGSPMRHARHHAERSGHPIVQSLHAGDNWRWCFVHDVQICTPYPATGARVVAPSLVPGPADDLRHGLRIAKSQ</sequence>
<dbReference type="HOGENOM" id="CLU_166099_0_0_11"/>
<name>C1AVZ3_RHOOB</name>
<evidence type="ECO:0000259" key="1">
    <source>
        <dbReference type="PROSITE" id="PS50271"/>
    </source>
</evidence>
<proteinExistence type="predicted"/>
<dbReference type="Pfam" id="PF02148">
    <property type="entry name" value="zf-UBP"/>
    <property type="match status" value="1"/>
</dbReference>
<dbReference type="PATRIC" id="fig|632772.20.peg.1245"/>
<dbReference type="KEGG" id="rop:ROP_11760"/>
<dbReference type="SUPFAM" id="SSF57850">
    <property type="entry name" value="RING/U-box"/>
    <property type="match status" value="1"/>
</dbReference>
<evidence type="ECO:0000313" key="3">
    <source>
        <dbReference type="Proteomes" id="UP000002212"/>
    </source>
</evidence>
<accession>C1AVZ3</accession>
<protein>
    <recommendedName>
        <fullName evidence="1">UBP-type domain-containing protein</fullName>
    </recommendedName>
</protein>
<feature type="domain" description="UBP-type" evidence="1">
    <location>
        <begin position="10"/>
        <end position="112"/>
    </location>
</feature>
<reference evidence="2 3" key="1">
    <citation type="submission" date="2009-03" db="EMBL/GenBank/DDBJ databases">
        <title>Comparison of the complete genome sequences of Rhodococcus erythropolis PR4 and Rhodococcus opacus B4.</title>
        <authorList>
            <person name="Takarada H."/>
            <person name="Sekine M."/>
            <person name="Hosoyama A."/>
            <person name="Yamada R."/>
            <person name="Fujisawa T."/>
            <person name="Omata S."/>
            <person name="Shimizu A."/>
            <person name="Tsukatani N."/>
            <person name="Tanikawa S."/>
            <person name="Fujita N."/>
            <person name="Harayama S."/>
        </authorList>
    </citation>
    <scope>NUCLEOTIDE SEQUENCE [LARGE SCALE GENOMIC DNA]</scope>
    <source>
        <strain evidence="2 3">B4</strain>
    </source>
</reference>
<dbReference type="GO" id="GO:0008270">
    <property type="term" value="F:zinc ion binding"/>
    <property type="evidence" value="ECO:0007669"/>
    <property type="project" value="InterPro"/>
</dbReference>
<dbReference type="EMBL" id="AP011115">
    <property type="protein sequence ID" value="BAH49423.1"/>
    <property type="molecule type" value="Genomic_DNA"/>
</dbReference>
<dbReference type="PROSITE" id="PS50271">
    <property type="entry name" value="ZF_UBP"/>
    <property type="match status" value="1"/>
</dbReference>
<gene>
    <name evidence="2" type="ordered locus">ROP_11760</name>
</gene>
<dbReference type="Proteomes" id="UP000002212">
    <property type="component" value="Chromosome"/>
</dbReference>
<dbReference type="InterPro" id="IPR001607">
    <property type="entry name" value="Znf_UBP"/>
</dbReference>
<dbReference type="AlphaFoldDB" id="C1AVZ3"/>
<dbReference type="InterPro" id="IPR013083">
    <property type="entry name" value="Znf_RING/FYVE/PHD"/>
</dbReference>
<dbReference type="STRING" id="632772.ROP_11760"/>
<organism evidence="2 3">
    <name type="scientific">Rhodococcus opacus (strain B4)</name>
    <dbReference type="NCBI Taxonomy" id="632772"/>
    <lineage>
        <taxon>Bacteria</taxon>
        <taxon>Bacillati</taxon>
        <taxon>Actinomycetota</taxon>
        <taxon>Actinomycetes</taxon>
        <taxon>Mycobacteriales</taxon>
        <taxon>Nocardiaceae</taxon>
        <taxon>Rhodococcus</taxon>
    </lineage>
</organism>
<dbReference type="Gene3D" id="3.30.40.10">
    <property type="entry name" value="Zinc/RING finger domain, C3HC4 (zinc finger)"/>
    <property type="match status" value="1"/>
</dbReference>
<evidence type="ECO:0000313" key="2">
    <source>
        <dbReference type="EMBL" id="BAH49423.1"/>
    </source>
</evidence>